<keyword evidence="3 12" id="KW-0813">Transport</keyword>
<sequence length="900" mass="95967">MSTASEVRPPAAAPGPDGQSRAAGRGLLARIAPLRRSLRTEAGSAGLLLAATVVALVWANSPMGDSYSTFWHTEFAVRIGGTELALDLQHWVNDGLMVFFFFVVGLEIKRELVIGELTDRRRAAVPALAAVTGLVVPALVYVAFNLGDEAAAAWGVVISTDTAFLLGVLALVGPACPAQLRLFLLTLAIADDVGALTVIAFFYTEDLRPLPLGLAVLGLALMVGLRYLHVWRGPAYMVLGIAVWVAMYESGVHPTLAGVVIALSTPAYAARREEVADAARLVRAYQQSPNPQFARAARLSIDRSVSASERLQQLWQPWTSFVIVPVFALANAGVPLTGETLRAAASSPVTLGVVAGLVLGKLVGILLGTGLAVRLRLGELAPGLSGLQVAGGAALSGIGFTISLFIVDLAFDDGDAAGDDARVGVLAASVLAALLGWALFRLADRRRPAGTGRPLLLDPPVDPERDHVRGPADAPLTLVEYGDFECPFCGRATGTVEELRERFGDRLRYVFRHVPLTDVHPYAQLAAEAAEAAAAQGRFWEMHDRIFAGQDRLTPADLLEHAAEIGLDLSRFARDLGSGRYARRVQEDVDSAESSGVEGTPTFFVGGRRHTGPYDADTLAAELLAAAGDDDRPAAPPADGVPAGPPVPALGPHAGARRAVPDAAPVPLPPDLPETADRYGAFPRLDDAQLELLGRYGTRRTWQPGETLFREGDPGYDFQVVLSGAVAVVEHAGAADQRVVSVHGERRFLGELDLFSDRPVFLTAVVLRPSEVVTVPDAQMRTVFGQDRALKETVLRAFLIRRSMLLELAADLRVVTRGPSAGVERLRRFARDHGLTVVVVDLEDEDEDDDDATALLADLGVTEDDLPVAVWRSEQVLRDPTDAELAALVQTPHPVVQEDT</sequence>
<feature type="transmembrane region" description="Helical" evidence="12">
    <location>
        <begin position="423"/>
        <end position="443"/>
    </location>
</feature>
<keyword evidence="7 12" id="KW-1133">Transmembrane helix</keyword>
<comment type="subcellular location">
    <subcellularLocation>
        <location evidence="1">Cell inner membrane</location>
        <topology evidence="1">Multi-pass membrane protein</topology>
    </subcellularLocation>
    <subcellularLocation>
        <location evidence="12">Cell membrane</location>
        <topology evidence="12">Multi-pass membrane protein</topology>
    </subcellularLocation>
</comment>
<comment type="similarity">
    <text evidence="12">Belongs to the NhaA Na(+)/H(+) (TC 2.A.33) antiporter family.</text>
</comment>
<proteinExistence type="inferred from homology"/>
<dbReference type="GO" id="GO:0015385">
    <property type="term" value="F:sodium:proton antiporter activity"/>
    <property type="evidence" value="ECO:0007669"/>
    <property type="project" value="UniProtKB-UniRule"/>
</dbReference>
<dbReference type="GO" id="GO:0005886">
    <property type="term" value="C:plasma membrane"/>
    <property type="evidence" value="ECO:0007669"/>
    <property type="project" value="UniProtKB-SubCell"/>
</dbReference>
<accession>A0A1I5G8R1</accession>
<feature type="transmembrane region" description="Helical" evidence="12">
    <location>
        <begin position="88"/>
        <end position="106"/>
    </location>
</feature>
<feature type="transmembrane region" description="Helical" evidence="12">
    <location>
        <begin position="184"/>
        <end position="204"/>
    </location>
</feature>
<keyword evidence="4 12" id="KW-0050">Antiport</keyword>
<feature type="transmembrane region" description="Helical" evidence="12">
    <location>
        <begin position="42"/>
        <end position="61"/>
    </location>
</feature>
<dbReference type="PANTHER" id="PTHR30341:SF0">
    <property type="entry name" value="NA(+)_H(+) ANTIPORTER NHAA"/>
    <property type="match status" value="1"/>
</dbReference>
<dbReference type="Gene3D" id="2.60.120.10">
    <property type="entry name" value="Jelly Rolls"/>
    <property type="match status" value="1"/>
</dbReference>
<evidence type="ECO:0000259" key="14">
    <source>
        <dbReference type="PROSITE" id="PS50042"/>
    </source>
</evidence>
<dbReference type="EMBL" id="FOWE01000006">
    <property type="protein sequence ID" value="SFO32445.1"/>
    <property type="molecule type" value="Genomic_DNA"/>
</dbReference>
<dbReference type="PANTHER" id="PTHR30341">
    <property type="entry name" value="SODIUM ION/PROTON ANTIPORTER NHAA-RELATED"/>
    <property type="match status" value="1"/>
</dbReference>
<dbReference type="HAMAP" id="MF_01844">
    <property type="entry name" value="NhaA"/>
    <property type="match status" value="1"/>
</dbReference>
<dbReference type="SUPFAM" id="SSF52833">
    <property type="entry name" value="Thioredoxin-like"/>
    <property type="match status" value="1"/>
</dbReference>
<keyword evidence="5 12" id="KW-1003">Cell membrane</keyword>
<feature type="transmembrane region" description="Helical" evidence="12">
    <location>
        <begin position="210"/>
        <end position="228"/>
    </location>
</feature>
<dbReference type="RefSeq" id="WP_075014003.1">
    <property type="nucleotide sequence ID" value="NZ_FOWE01000006.1"/>
</dbReference>
<dbReference type="InterPro" id="IPR018490">
    <property type="entry name" value="cNMP-bd_dom_sf"/>
</dbReference>
<feature type="region of interest" description="Disordered" evidence="13">
    <location>
        <begin position="1"/>
        <end position="22"/>
    </location>
</feature>
<evidence type="ECO:0000256" key="4">
    <source>
        <dbReference type="ARBA" id="ARBA00022449"/>
    </source>
</evidence>
<feature type="domain" description="Cyclic nucleotide-binding" evidence="14">
    <location>
        <begin position="681"/>
        <end position="801"/>
    </location>
</feature>
<evidence type="ECO:0000256" key="10">
    <source>
        <dbReference type="ARBA" id="ARBA00023136"/>
    </source>
</evidence>
<evidence type="ECO:0000256" key="2">
    <source>
        <dbReference type="ARBA" id="ARBA00007006"/>
    </source>
</evidence>
<organism evidence="16 17">
    <name type="scientific">Geodermatophilus obscurus</name>
    <dbReference type="NCBI Taxonomy" id="1861"/>
    <lineage>
        <taxon>Bacteria</taxon>
        <taxon>Bacillati</taxon>
        <taxon>Actinomycetota</taxon>
        <taxon>Actinomycetes</taxon>
        <taxon>Geodermatophilales</taxon>
        <taxon>Geodermatophilaceae</taxon>
        <taxon>Geodermatophilus</taxon>
    </lineage>
</organism>
<evidence type="ECO:0000256" key="12">
    <source>
        <dbReference type="HAMAP-Rule" id="MF_01844"/>
    </source>
</evidence>
<evidence type="ECO:0000259" key="15">
    <source>
        <dbReference type="PROSITE" id="PS51352"/>
    </source>
</evidence>
<evidence type="ECO:0000256" key="13">
    <source>
        <dbReference type="SAM" id="MobiDB-lite"/>
    </source>
</evidence>
<dbReference type="InterPro" id="IPR014710">
    <property type="entry name" value="RmlC-like_jellyroll"/>
</dbReference>
<protein>
    <recommendedName>
        <fullName evidence="12">Na(+)/H(+) antiporter NhaA</fullName>
    </recommendedName>
    <alternativeName>
        <fullName evidence="12">Sodium/proton antiporter NhaA</fullName>
    </alternativeName>
</protein>
<dbReference type="InterPro" id="IPR036249">
    <property type="entry name" value="Thioredoxin-like_sf"/>
</dbReference>
<feature type="transmembrane region" description="Helical" evidence="12">
    <location>
        <begin position="127"/>
        <end position="144"/>
    </location>
</feature>
<dbReference type="SUPFAM" id="SSF51206">
    <property type="entry name" value="cAMP-binding domain-like"/>
    <property type="match status" value="1"/>
</dbReference>
<dbReference type="Gene3D" id="3.40.30.10">
    <property type="entry name" value="Glutaredoxin"/>
    <property type="match status" value="1"/>
</dbReference>
<keyword evidence="10 12" id="KW-0472">Membrane</keyword>
<dbReference type="InterPro" id="IPR013766">
    <property type="entry name" value="Thioredoxin_domain"/>
</dbReference>
<dbReference type="Gene3D" id="1.20.1530.10">
    <property type="entry name" value="Na+/H+ antiporter like domain"/>
    <property type="match status" value="1"/>
</dbReference>
<dbReference type="SMART" id="SM00100">
    <property type="entry name" value="cNMP"/>
    <property type="match status" value="1"/>
</dbReference>
<keyword evidence="8 12" id="KW-0915">Sodium</keyword>
<dbReference type="Pfam" id="PF13462">
    <property type="entry name" value="Thioredoxin_4"/>
    <property type="match status" value="1"/>
</dbReference>
<feature type="transmembrane region" description="Helical" evidence="12">
    <location>
        <begin position="349"/>
        <end position="375"/>
    </location>
</feature>
<evidence type="ECO:0000256" key="3">
    <source>
        <dbReference type="ARBA" id="ARBA00022448"/>
    </source>
</evidence>
<feature type="transmembrane region" description="Helical" evidence="12">
    <location>
        <begin position="150"/>
        <end position="172"/>
    </location>
</feature>
<name>A0A1I5G8R1_9ACTN</name>
<gene>
    <name evidence="12" type="primary">nhaA</name>
    <name evidence="16" type="ORF">SAMN05660359_02662</name>
</gene>
<evidence type="ECO:0000313" key="17">
    <source>
        <dbReference type="Proteomes" id="UP000183642"/>
    </source>
</evidence>
<dbReference type="GO" id="GO:0006885">
    <property type="term" value="P:regulation of pH"/>
    <property type="evidence" value="ECO:0007669"/>
    <property type="project" value="UniProtKB-UniRule"/>
</dbReference>
<evidence type="ECO:0000313" key="16">
    <source>
        <dbReference type="EMBL" id="SFO32445.1"/>
    </source>
</evidence>
<feature type="transmembrane region" description="Helical" evidence="12">
    <location>
        <begin position="318"/>
        <end position="337"/>
    </location>
</feature>
<feature type="domain" description="Thioredoxin" evidence="15">
    <location>
        <begin position="447"/>
        <end position="629"/>
    </location>
</feature>
<dbReference type="CDD" id="cd00038">
    <property type="entry name" value="CAP_ED"/>
    <property type="match status" value="1"/>
</dbReference>
<feature type="transmembrane region" description="Helical" evidence="12">
    <location>
        <begin position="387"/>
        <end position="411"/>
    </location>
</feature>
<evidence type="ECO:0000256" key="7">
    <source>
        <dbReference type="ARBA" id="ARBA00022989"/>
    </source>
</evidence>
<evidence type="ECO:0000256" key="6">
    <source>
        <dbReference type="ARBA" id="ARBA00022692"/>
    </source>
</evidence>
<comment type="function">
    <text evidence="12">Na(+)/H(+) antiporter that extrudes sodium in exchange for external protons.</text>
</comment>
<comment type="similarity">
    <text evidence="2">In the N-terminal section; belongs to the NhaA Na(+)/H(+) (TC 2.A.33) antiporter family.</text>
</comment>
<dbReference type="InterPro" id="IPR012336">
    <property type="entry name" value="Thioredoxin-like_fold"/>
</dbReference>
<feature type="region of interest" description="Disordered" evidence="13">
    <location>
        <begin position="629"/>
        <end position="657"/>
    </location>
</feature>
<dbReference type="Pfam" id="PF00027">
    <property type="entry name" value="cNMP_binding"/>
    <property type="match status" value="1"/>
</dbReference>
<evidence type="ECO:0000256" key="8">
    <source>
        <dbReference type="ARBA" id="ARBA00023053"/>
    </source>
</evidence>
<evidence type="ECO:0000256" key="5">
    <source>
        <dbReference type="ARBA" id="ARBA00022475"/>
    </source>
</evidence>
<dbReference type="PROSITE" id="PS51352">
    <property type="entry name" value="THIOREDOXIN_2"/>
    <property type="match status" value="1"/>
</dbReference>
<evidence type="ECO:0000256" key="9">
    <source>
        <dbReference type="ARBA" id="ARBA00023065"/>
    </source>
</evidence>
<evidence type="ECO:0000256" key="1">
    <source>
        <dbReference type="ARBA" id="ARBA00004429"/>
    </source>
</evidence>
<keyword evidence="6 12" id="KW-0812">Transmembrane</keyword>
<keyword evidence="11 12" id="KW-0739">Sodium transport</keyword>
<dbReference type="AlphaFoldDB" id="A0A1I5G8R1"/>
<reference evidence="17" key="1">
    <citation type="submission" date="2016-10" db="EMBL/GenBank/DDBJ databases">
        <authorList>
            <person name="Varghese N."/>
            <person name="Submissions S."/>
        </authorList>
    </citation>
    <scope>NUCLEOTIDE SEQUENCE [LARGE SCALE GENOMIC DNA]</scope>
    <source>
        <strain evidence="17">DSM 43161</strain>
    </source>
</reference>
<dbReference type="InterPro" id="IPR023171">
    <property type="entry name" value="Na/H_antiporter_dom_sf"/>
</dbReference>
<keyword evidence="9 12" id="KW-0406">Ion transport</keyword>
<dbReference type="InterPro" id="IPR004670">
    <property type="entry name" value="NhaA"/>
</dbReference>
<dbReference type="PROSITE" id="PS50042">
    <property type="entry name" value="CNMP_BINDING_3"/>
    <property type="match status" value="1"/>
</dbReference>
<keyword evidence="17" id="KW-1185">Reference proteome</keyword>
<comment type="catalytic activity">
    <reaction evidence="12">
        <text>Na(+)(in) + 2 H(+)(out) = Na(+)(out) + 2 H(+)(in)</text>
        <dbReference type="Rhea" id="RHEA:29251"/>
        <dbReference type="ChEBI" id="CHEBI:15378"/>
        <dbReference type="ChEBI" id="CHEBI:29101"/>
    </reaction>
</comment>
<dbReference type="NCBIfam" id="TIGR00773">
    <property type="entry name" value="NhaA"/>
    <property type="match status" value="1"/>
</dbReference>
<dbReference type="Proteomes" id="UP000183642">
    <property type="component" value="Unassembled WGS sequence"/>
</dbReference>
<dbReference type="Pfam" id="PF06965">
    <property type="entry name" value="Na_H_antiport_1"/>
    <property type="match status" value="1"/>
</dbReference>
<evidence type="ECO:0000256" key="11">
    <source>
        <dbReference type="ARBA" id="ARBA00023201"/>
    </source>
</evidence>
<dbReference type="InterPro" id="IPR000595">
    <property type="entry name" value="cNMP-bd_dom"/>
</dbReference>